<comment type="caution">
    <text evidence="1">The sequence shown here is derived from an EMBL/GenBank/DDBJ whole genome shotgun (WGS) entry which is preliminary data.</text>
</comment>
<dbReference type="EMBL" id="JAIZAY010000018">
    <property type="protein sequence ID" value="KAJ8025006.1"/>
    <property type="molecule type" value="Genomic_DNA"/>
</dbReference>
<name>A0A9Q0YSS4_HOLLE</name>
<keyword evidence="2" id="KW-1185">Reference proteome</keyword>
<gene>
    <name evidence="1" type="ORF">HOLleu_35085</name>
</gene>
<dbReference type="Proteomes" id="UP001152320">
    <property type="component" value="Chromosome 18"/>
</dbReference>
<organism evidence="1 2">
    <name type="scientific">Holothuria leucospilota</name>
    <name type="common">Black long sea cucumber</name>
    <name type="synonym">Mertensiothuria leucospilota</name>
    <dbReference type="NCBI Taxonomy" id="206669"/>
    <lineage>
        <taxon>Eukaryota</taxon>
        <taxon>Metazoa</taxon>
        <taxon>Echinodermata</taxon>
        <taxon>Eleutherozoa</taxon>
        <taxon>Echinozoa</taxon>
        <taxon>Holothuroidea</taxon>
        <taxon>Aspidochirotacea</taxon>
        <taxon>Aspidochirotida</taxon>
        <taxon>Holothuriidae</taxon>
        <taxon>Holothuria</taxon>
    </lineage>
</organism>
<proteinExistence type="predicted"/>
<protein>
    <submittedName>
        <fullName evidence="1">Uncharacterized protein</fullName>
    </submittedName>
</protein>
<evidence type="ECO:0000313" key="1">
    <source>
        <dbReference type="EMBL" id="KAJ8025006.1"/>
    </source>
</evidence>
<sequence length="134" mass="15583">MVQSNADGSKLEVSHKTSVYFVSNLHLTGAEEHLLSKGIKFCPTPLHTDKLLLQKDLDTFKRRLSLFEFVNADCQTGDEEPSRLEVLLFKNKSMWVPREERDKFLECFLKAVRKDVEDFQPLNLLRIICLEEIE</sequence>
<dbReference type="AlphaFoldDB" id="A0A9Q0YSS4"/>
<evidence type="ECO:0000313" key="2">
    <source>
        <dbReference type="Proteomes" id="UP001152320"/>
    </source>
</evidence>
<accession>A0A9Q0YSS4</accession>
<reference evidence="1" key="1">
    <citation type="submission" date="2021-10" db="EMBL/GenBank/DDBJ databases">
        <title>Tropical sea cucumber genome reveals ecological adaptation and Cuvierian tubules defense mechanism.</title>
        <authorList>
            <person name="Chen T."/>
        </authorList>
    </citation>
    <scope>NUCLEOTIDE SEQUENCE</scope>
    <source>
        <strain evidence="1">Nanhai2018</strain>
        <tissue evidence="1">Muscle</tissue>
    </source>
</reference>